<reference evidence="6 7" key="1">
    <citation type="submission" date="2017-02" db="EMBL/GenBank/DDBJ databases">
        <authorList>
            <person name="Peterson S.W."/>
        </authorList>
    </citation>
    <scope>NUCLEOTIDE SEQUENCE [LARGE SCALE GENOMIC DNA]</scope>
    <source>
        <strain evidence="6 7">S285</strain>
    </source>
</reference>
<dbReference type="KEGG" id="mbry:B1812_03365"/>
<sequence length="194" mass="20834">MRVSKETVADHRKKILSAASTMLRERGIEGASVADLMQAAGLTHGGFYRHFPSKEALVVEATTATFDALLARLDAWSTEAGHAAALAKYVDSYLSPRHVERPAIGCPIAAYGAEVGRENPQVRAAFNAGVDRLLNWIAGGLACADSERKERAIELLALMVGAVVTARAVGEKSRVRAVLQAARRRAEAIATRRE</sequence>
<dbReference type="GO" id="GO:0003677">
    <property type="term" value="F:DNA binding"/>
    <property type="evidence" value="ECO:0007669"/>
    <property type="project" value="UniProtKB-UniRule"/>
</dbReference>
<dbReference type="InterPro" id="IPR001647">
    <property type="entry name" value="HTH_TetR"/>
</dbReference>
<keyword evidence="1" id="KW-0805">Transcription regulation</keyword>
<evidence type="ECO:0000259" key="5">
    <source>
        <dbReference type="PROSITE" id="PS50977"/>
    </source>
</evidence>
<dbReference type="OrthoDB" id="9798857at2"/>
<evidence type="ECO:0000313" key="7">
    <source>
        <dbReference type="Proteomes" id="UP000193978"/>
    </source>
</evidence>
<dbReference type="InterPro" id="IPR023772">
    <property type="entry name" value="DNA-bd_HTH_TetR-type_CS"/>
</dbReference>
<feature type="DNA-binding region" description="H-T-H motif" evidence="4">
    <location>
        <begin position="32"/>
        <end position="51"/>
    </location>
</feature>
<dbReference type="Gene3D" id="1.10.357.10">
    <property type="entry name" value="Tetracycline Repressor, domain 2"/>
    <property type="match status" value="1"/>
</dbReference>
<keyword evidence="2 4" id="KW-0238">DNA-binding</keyword>
<evidence type="ECO:0000256" key="2">
    <source>
        <dbReference type="ARBA" id="ARBA00023125"/>
    </source>
</evidence>
<protein>
    <recommendedName>
        <fullName evidence="5">HTH tetR-type domain-containing protein</fullName>
    </recommendedName>
</protein>
<accession>A0A1W6MS16</accession>
<dbReference type="InterPro" id="IPR036271">
    <property type="entry name" value="Tet_transcr_reg_TetR-rel_C_sf"/>
</dbReference>
<dbReference type="Proteomes" id="UP000193978">
    <property type="component" value="Chromosome"/>
</dbReference>
<gene>
    <name evidence="6" type="ORF">B1812_03365</name>
</gene>
<evidence type="ECO:0000313" key="6">
    <source>
        <dbReference type="EMBL" id="ARN80279.1"/>
    </source>
</evidence>
<dbReference type="InterPro" id="IPR011075">
    <property type="entry name" value="TetR_C"/>
</dbReference>
<dbReference type="SUPFAM" id="SSF46689">
    <property type="entry name" value="Homeodomain-like"/>
    <property type="match status" value="1"/>
</dbReference>
<dbReference type="AlphaFoldDB" id="A0A1W6MS16"/>
<evidence type="ECO:0000256" key="3">
    <source>
        <dbReference type="ARBA" id="ARBA00023163"/>
    </source>
</evidence>
<dbReference type="RefSeq" id="WP_085770341.1">
    <property type="nucleotide sequence ID" value="NZ_AP027149.1"/>
</dbReference>
<keyword evidence="7" id="KW-1185">Reference proteome</keyword>
<keyword evidence="3" id="KW-0804">Transcription</keyword>
<feature type="domain" description="HTH tetR-type" evidence="5">
    <location>
        <begin position="9"/>
        <end position="69"/>
    </location>
</feature>
<organism evidence="6 7">
    <name type="scientific">Methylocystis bryophila</name>
    <dbReference type="NCBI Taxonomy" id="655015"/>
    <lineage>
        <taxon>Bacteria</taxon>
        <taxon>Pseudomonadati</taxon>
        <taxon>Pseudomonadota</taxon>
        <taxon>Alphaproteobacteria</taxon>
        <taxon>Hyphomicrobiales</taxon>
        <taxon>Methylocystaceae</taxon>
        <taxon>Methylocystis</taxon>
    </lineage>
</organism>
<evidence type="ECO:0000256" key="1">
    <source>
        <dbReference type="ARBA" id="ARBA00023015"/>
    </source>
</evidence>
<evidence type="ECO:0000256" key="4">
    <source>
        <dbReference type="PROSITE-ProRule" id="PRU00335"/>
    </source>
</evidence>
<dbReference type="PROSITE" id="PS01081">
    <property type="entry name" value="HTH_TETR_1"/>
    <property type="match status" value="1"/>
</dbReference>
<name>A0A1W6MS16_9HYPH</name>
<dbReference type="PANTHER" id="PTHR47506">
    <property type="entry name" value="TRANSCRIPTIONAL REGULATORY PROTEIN"/>
    <property type="match status" value="1"/>
</dbReference>
<dbReference type="PROSITE" id="PS50977">
    <property type="entry name" value="HTH_TETR_2"/>
    <property type="match status" value="1"/>
</dbReference>
<dbReference type="Pfam" id="PF16925">
    <property type="entry name" value="TetR_C_13"/>
    <property type="match status" value="1"/>
</dbReference>
<dbReference type="Pfam" id="PF00440">
    <property type="entry name" value="TetR_N"/>
    <property type="match status" value="1"/>
</dbReference>
<dbReference type="PRINTS" id="PR00455">
    <property type="entry name" value="HTHTETR"/>
</dbReference>
<dbReference type="Gene3D" id="1.10.10.60">
    <property type="entry name" value="Homeodomain-like"/>
    <property type="match status" value="1"/>
</dbReference>
<proteinExistence type="predicted"/>
<dbReference type="SUPFAM" id="SSF48498">
    <property type="entry name" value="Tetracyclin repressor-like, C-terminal domain"/>
    <property type="match status" value="1"/>
</dbReference>
<dbReference type="PANTHER" id="PTHR47506:SF7">
    <property type="entry name" value="TRANSCRIPTIONAL REGULATORY PROTEIN"/>
    <property type="match status" value="1"/>
</dbReference>
<dbReference type="InterPro" id="IPR009057">
    <property type="entry name" value="Homeodomain-like_sf"/>
</dbReference>
<dbReference type="EMBL" id="CP019948">
    <property type="protein sequence ID" value="ARN80279.1"/>
    <property type="molecule type" value="Genomic_DNA"/>
</dbReference>